<dbReference type="GO" id="GO:0046854">
    <property type="term" value="P:phosphatidylinositol phosphate biosynthetic process"/>
    <property type="evidence" value="ECO:0007669"/>
    <property type="project" value="TreeGrafter"/>
</dbReference>
<dbReference type="Pfam" id="PF07525">
    <property type="entry name" value="SOCS_box"/>
    <property type="match status" value="1"/>
</dbReference>
<reference evidence="10" key="1">
    <citation type="journal article" date="2023" name="Science">
        <title>Genome structures resolve the early diversification of teleost fishes.</title>
        <authorList>
            <person name="Parey E."/>
            <person name="Louis A."/>
            <person name="Montfort J."/>
            <person name="Bouchez O."/>
            <person name="Roques C."/>
            <person name="Iampietro C."/>
            <person name="Lluch J."/>
            <person name="Castinel A."/>
            <person name="Donnadieu C."/>
            <person name="Desvignes T."/>
            <person name="Floi Bucao C."/>
            <person name="Jouanno E."/>
            <person name="Wen M."/>
            <person name="Mejri S."/>
            <person name="Dirks R."/>
            <person name="Jansen H."/>
            <person name="Henkel C."/>
            <person name="Chen W.J."/>
            <person name="Zahm M."/>
            <person name="Cabau C."/>
            <person name="Klopp C."/>
            <person name="Thompson A.W."/>
            <person name="Robinson-Rechavi M."/>
            <person name="Braasch I."/>
            <person name="Lecointre G."/>
            <person name="Bobe J."/>
            <person name="Postlethwait J.H."/>
            <person name="Berthelot C."/>
            <person name="Roest Crollius H."/>
            <person name="Guiguen Y."/>
        </authorList>
    </citation>
    <scope>NUCLEOTIDE SEQUENCE</scope>
    <source>
        <strain evidence="10">NC1722</strain>
    </source>
</reference>
<keyword evidence="11" id="KW-1185">Reference proteome</keyword>
<sequence length="332" mass="37423">MFYNALAVSLAQRLPVSRGNDQWTDSSDRKRTPTAHGPEGAAHRIRNLEQPARRIAHSTFTRRFTILWINITQVKRFWMGHTQCVSQTRESDTQTRTTEDRRQIPDSFRTAPKPAGVPVHAGRMILPNLIPEKSLIPVRLKDPGLEPRQRESTKDALGVQSAMAQLAESGWYWGCITAAQAKQVLNEALEGTFLLRDSSNPGYLLTLSVKTSLGPTHLRIAYSDGAFGFDSVAVARPRLRQFEGAVELVQHYALAYQRSLGLQHQPKPPEEEVPPGTPESTLQLKLTRPLYKSAPSLQHLCRITINQRSRSHRDLPLPDRLKGFLLEYPFLL</sequence>
<dbReference type="Pfam" id="PF00017">
    <property type="entry name" value="SH2"/>
    <property type="match status" value="1"/>
</dbReference>
<gene>
    <name evidence="10" type="ORF">AAFF_G00214290</name>
</gene>
<evidence type="ECO:0000259" key="9">
    <source>
        <dbReference type="PROSITE" id="PS50225"/>
    </source>
</evidence>
<feature type="region of interest" description="Disordered" evidence="7">
    <location>
        <begin position="85"/>
        <end position="116"/>
    </location>
</feature>
<protein>
    <recommendedName>
        <fullName evidence="12">Suppressor of cytokine signaling 2</fullName>
    </recommendedName>
</protein>
<evidence type="ECO:0000313" key="11">
    <source>
        <dbReference type="Proteomes" id="UP001221898"/>
    </source>
</evidence>
<dbReference type="SMART" id="SM00969">
    <property type="entry name" value="SOCS_box"/>
    <property type="match status" value="1"/>
</dbReference>
<dbReference type="SUPFAM" id="SSF55550">
    <property type="entry name" value="SH2 domain"/>
    <property type="match status" value="1"/>
</dbReference>
<evidence type="ECO:0000256" key="4">
    <source>
        <dbReference type="ARBA" id="ARBA00022786"/>
    </source>
</evidence>
<dbReference type="SMART" id="SM00252">
    <property type="entry name" value="SH2"/>
    <property type="match status" value="1"/>
</dbReference>
<dbReference type="EMBL" id="JAINUG010000284">
    <property type="protein sequence ID" value="KAJ8383859.1"/>
    <property type="molecule type" value="Genomic_DNA"/>
</dbReference>
<comment type="pathway">
    <text evidence="1">Protein modification; protein ubiquitination.</text>
</comment>
<dbReference type="GO" id="GO:0009968">
    <property type="term" value="P:negative regulation of signal transduction"/>
    <property type="evidence" value="ECO:0007669"/>
    <property type="project" value="UniProtKB-KW"/>
</dbReference>
<dbReference type="PROSITE" id="PS50001">
    <property type="entry name" value="SH2"/>
    <property type="match status" value="1"/>
</dbReference>
<dbReference type="GO" id="GO:0005942">
    <property type="term" value="C:phosphatidylinositol 3-kinase complex"/>
    <property type="evidence" value="ECO:0007669"/>
    <property type="project" value="TreeGrafter"/>
</dbReference>
<name>A0AAD7RGN1_9TELE</name>
<dbReference type="PROSITE" id="PS50225">
    <property type="entry name" value="SOCS"/>
    <property type="match status" value="1"/>
</dbReference>
<dbReference type="InterPro" id="IPR036036">
    <property type="entry name" value="SOCS_box-like_dom_sf"/>
</dbReference>
<dbReference type="FunFam" id="1.10.750.20:FF:000002">
    <property type="entry name" value="Suppressor of cytokine signaling 2"/>
    <property type="match status" value="1"/>
</dbReference>
<evidence type="ECO:0000256" key="3">
    <source>
        <dbReference type="ARBA" id="ARBA00022700"/>
    </source>
</evidence>
<dbReference type="InterPro" id="IPR000980">
    <property type="entry name" value="SH2"/>
</dbReference>
<evidence type="ECO:0000256" key="6">
    <source>
        <dbReference type="PROSITE-ProRule" id="PRU00191"/>
    </source>
</evidence>
<feature type="domain" description="SH2" evidence="8">
    <location>
        <begin position="171"/>
        <end position="252"/>
    </location>
</feature>
<dbReference type="GO" id="GO:0046935">
    <property type="term" value="F:1-phosphatidylinositol-3-kinase regulator activity"/>
    <property type="evidence" value="ECO:0007669"/>
    <property type="project" value="TreeGrafter"/>
</dbReference>
<comment type="caution">
    <text evidence="10">The sequence shown here is derived from an EMBL/GenBank/DDBJ whole genome shotgun (WGS) entry which is preliminary data.</text>
</comment>
<evidence type="ECO:0000313" key="10">
    <source>
        <dbReference type="EMBL" id="KAJ8383859.1"/>
    </source>
</evidence>
<proteinExistence type="predicted"/>
<evidence type="ECO:0000259" key="8">
    <source>
        <dbReference type="PROSITE" id="PS50001"/>
    </source>
</evidence>
<dbReference type="SUPFAM" id="SSF158235">
    <property type="entry name" value="SOCS box-like"/>
    <property type="match status" value="1"/>
</dbReference>
<dbReference type="InterPro" id="IPR001496">
    <property type="entry name" value="SOCS_box"/>
</dbReference>
<evidence type="ECO:0008006" key="12">
    <source>
        <dbReference type="Google" id="ProtNLM"/>
    </source>
</evidence>
<dbReference type="PANTHER" id="PTHR10155:SF7">
    <property type="entry name" value="SUPPRESSOR OF CYTOKINE SIGNALING 2"/>
    <property type="match status" value="1"/>
</dbReference>
<evidence type="ECO:0000256" key="2">
    <source>
        <dbReference type="ARBA" id="ARBA00022604"/>
    </source>
</evidence>
<keyword evidence="3" id="KW-0734">Signal transduction inhibitor</keyword>
<dbReference type="AlphaFoldDB" id="A0AAD7RGN1"/>
<dbReference type="PANTHER" id="PTHR10155">
    <property type="entry name" value="PHOSPHATIDYLINOSITOL 3-KINASE REGULATORY SUBUNIT"/>
    <property type="match status" value="1"/>
</dbReference>
<keyword evidence="5 6" id="KW-0727">SH2 domain</keyword>
<feature type="domain" description="SOCS box" evidence="9">
    <location>
        <begin position="285"/>
        <end position="331"/>
    </location>
</feature>
<evidence type="ECO:0000256" key="7">
    <source>
        <dbReference type="SAM" id="MobiDB-lite"/>
    </source>
</evidence>
<organism evidence="10 11">
    <name type="scientific">Aldrovandia affinis</name>
    <dbReference type="NCBI Taxonomy" id="143900"/>
    <lineage>
        <taxon>Eukaryota</taxon>
        <taxon>Metazoa</taxon>
        <taxon>Chordata</taxon>
        <taxon>Craniata</taxon>
        <taxon>Vertebrata</taxon>
        <taxon>Euteleostomi</taxon>
        <taxon>Actinopterygii</taxon>
        <taxon>Neopterygii</taxon>
        <taxon>Teleostei</taxon>
        <taxon>Notacanthiformes</taxon>
        <taxon>Halosauridae</taxon>
        <taxon>Aldrovandia</taxon>
    </lineage>
</organism>
<evidence type="ECO:0000256" key="1">
    <source>
        <dbReference type="ARBA" id="ARBA00004906"/>
    </source>
</evidence>
<evidence type="ECO:0000256" key="5">
    <source>
        <dbReference type="ARBA" id="ARBA00022999"/>
    </source>
</evidence>
<dbReference type="Gene3D" id="3.30.505.10">
    <property type="entry name" value="SH2 domain"/>
    <property type="match status" value="1"/>
</dbReference>
<dbReference type="InterPro" id="IPR036860">
    <property type="entry name" value="SH2_dom_sf"/>
</dbReference>
<dbReference type="GO" id="GO:0035556">
    <property type="term" value="P:intracellular signal transduction"/>
    <property type="evidence" value="ECO:0007669"/>
    <property type="project" value="InterPro"/>
</dbReference>
<dbReference type="SMART" id="SM00253">
    <property type="entry name" value="SOCS"/>
    <property type="match status" value="1"/>
</dbReference>
<dbReference type="Gene3D" id="1.10.750.20">
    <property type="entry name" value="SOCS box"/>
    <property type="match status" value="1"/>
</dbReference>
<dbReference type="Proteomes" id="UP001221898">
    <property type="component" value="Unassembled WGS sequence"/>
</dbReference>
<keyword evidence="2" id="KW-0341">Growth regulation</keyword>
<dbReference type="PRINTS" id="PR00401">
    <property type="entry name" value="SH2DOMAIN"/>
</dbReference>
<keyword evidence="4" id="KW-0833">Ubl conjugation pathway</keyword>
<accession>A0AAD7RGN1</accession>
<feature type="region of interest" description="Disordered" evidence="7">
    <location>
        <begin position="17"/>
        <end position="40"/>
    </location>
</feature>
<feature type="compositionally biased region" description="Basic and acidic residues" evidence="7">
    <location>
        <begin position="89"/>
        <end position="104"/>
    </location>
</feature>